<protein>
    <recommendedName>
        <fullName evidence="10">Outer membrane efflux protein</fullName>
    </recommendedName>
</protein>
<dbReference type="GO" id="GO:0009279">
    <property type="term" value="C:cell outer membrane"/>
    <property type="evidence" value="ECO:0007669"/>
    <property type="project" value="UniProtKB-SubCell"/>
</dbReference>
<evidence type="ECO:0000256" key="2">
    <source>
        <dbReference type="ARBA" id="ARBA00007613"/>
    </source>
</evidence>
<comment type="similarity">
    <text evidence="2">Belongs to the outer membrane factor (OMF) (TC 1.B.17) family.</text>
</comment>
<evidence type="ECO:0000256" key="7">
    <source>
        <dbReference type="ARBA" id="ARBA00023237"/>
    </source>
</evidence>
<reference evidence="8 9" key="1">
    <citation type="submission" date="2016-08" db="EMBL/GenBank/DDBJ databases">
        <authorList>
            <person name="Seilhamer J.J."/>
        </authorList>
    </citation>
    <scope>NUCLEOTIDE SEQUENCE [LARGE SCALE GENOMIC DNA]</scope>
    <source>
        <strain evidence="8">ING2-E5A</strain>
    </source>
</reference>
<proteinExistence type="inferred from homology"/>
<gene>
    <name evidence="8" type="ORF">ING2E5A_0542</name>
</gene>
<evidence type="ECO:0000256" key="1">
    <source>
        <dbReference type="ARBA" id="ARBA00004442"/>
    </source>
</evidence>
<dbReference type="PANTHER" id="PTHR30026:SF20">
    <property type="entry name" value="OUTER MEMBRANE PROTEIN TOLC"/>
    <property type="match status" value="1"/>
</dbReference>
<evidence type="ECO:0000256" key="5">
    <source>
        <dbReference type="ARBA" id="ARBA00022692"/>
    </source>
</evidence>
<dbReference type="Pfam" id="PF02321">
    <property type="entry name" value="OEP"/>
    <property type="match status" value="1"/>
</dbReference>
<evidence type="ECO:0000256" key="3">
    <source>
        <dbReference type="ARBA" id="ARBA00022448"/>
    </source>
</evidence>
<keyword evidence="3" id="KW-0813">Transport</keyword>
<evidence type="ECO:0000313" key="8">
    <source>
        <dbReference type="EMBL" id="SCM55742.1"/>
    </source>
</evidence>
<evidence type="ECO:0000313" key="9">
    <source>
        <dbReference type="Proteomes" id="UP000178485"/>
    </source>
</evidence>
<dbReference type="GO" id="GO:0015562">
    <property type="term" value="F:efflux transmembrane transporter activity"/>
    <property type="evidence" value="ECO:0007669"/>
    <property type="project" value="InterPro"/>
</dbReference>
<evidence type="ECO:0000256" key="6">
    <source>
        <dbReference type="ARBA" id="ARBA00023136"/>
    </source>
</evidence>
<organism evidence="8 9">
    <name type="scientific">Petrimonas mucosa</name>
    <dbReference type="NCBI Taxonomy" id="1642646"/>
    <lineage>
        <taxon>Bacteria</taxon>
        <taxon>Pseudomonadati</taxon>
        <taxon>Bacteroidota</taxon>
        <taxon>Bacteroidia</taxon>
        <taxon>Bacteroidales</taxon>
        <taxon>Dysgonomonadaceae</taxon>
        <taxon>Petrimonas</taxon>
    </lineage>
</organism>
<keyword evidence="4" id="KW-1134">Transmembrane beta strand</keyword>
<dbReference type="SUPFAM" id="SSF56954">
    <property type="entry name" value="Outer membrane efflux proteins (OEP)"/>
    <property type="match status" value="1"/>
</dbReference>
<keyword evidence="6" id="KW-0472">Membrane</keyword>
<keyword evidence="7" id="KW-0998">Cell outer membrane</keyword>
<dbReference type="AlphaFoldDB" id="A0A1G4G4L3"/>
<dbReference type="RefSeq" id="WP_071136069.1">
    <property type="nucleotide sequence ID" value="NZ_DUQN01000014.1"/>
</dbReference>
<dbReference type="InterPro" id="IPR003423">
    <property type="entry name" value="OMP_efflux"/>
</dbReference>
<keyword evidence="5" id="KW-0812">Transmembrane</keyword>
<dbReference type="Proteomes" id="UP000178485">
    <property type="component" value="Chromosome i"/>
</dbReference>
<keyword evidence="9" id="KW-1185">Reference proteome</keyword>
<comment type="subcellular location">
    <subcellularLocation>
        <location evidence="1">Cell outer membrane</location>
    </subcellularLocation>
</comment>
<dbReference type="KEGG" id="pmuc:ING2E5A_0542"/>
<name>A0A1G4G4L3_9BACT</name>
<dbReference type="STRING" id="1642646.ING2E5A_0542"/>
<dbReference type="Gene3D" id="1.20.1600.10">
    <property type="entry name" value="Outer membrane efflux proteins (OEP)"/>
    <property type="match status" value="1"/>
</dbReference>
<dbReference type="GO" id="GO:1990281">
    <property type="term" value="C:efflux pump complex"/>
    <property type="evidence" value="ECO:0007669"/>
    <property type="project" value="TreeGrafter"/>
</dbReference>
<evidence type="ECO:0000256" key="4">
    <source>
        <dbReference type="ARBA" id="ARBA00022452"/>
    </source>
</evidence>
<accession>A0A1G4G4L3</accession>
<dbReference type="PANTHER" id="PTHR30026">
    <property type="entry name" value="OUTER MEMBRANE PROTEIN TOLC"/>
    <property type="match status" value="1"/>
</dbReference>
<evidence type="ECO:0008006" key="10">
    <source>
        <dbReference type="Google" id="ProtNLM"/>
    </source>
</evidence>
<dbReference type="EMBL" id="LT608328">
    <property type="protein sequence ID" value="SCM55742.1"/>
    <property type="molecule type" value="Genomic_DNA"/>
</dbReference>
<dbReference type="InterPro" id="IPR051906">
    <property type="entry name" value="TolC-like"/>
</dbReference>
<sequence>MDKRYFLTLACSFVLLSVTGQESRVELDNLTLESALTYSLAHSPTVVKQRLKSQQAGYQLEQIKREYLPDIYASSELRRNIVIPSTPIPASMINPSSPDGELMYMRFNTPWSSGAGINVAFDIFNPETAGRKLMQEKELNISRLDSRISENELRASVAQAYVDCAIARAQLEALAADTVYYASLFREAADRYRREKISLAERNSAEINYNTSLARFHQAKNILHNANVALLLQMGLEADEDNLNRIWLTDDIESLYLKMAELEPVNDVAPLSHLRQAEQVSLSEIRTRSAVLKYAPSLSLTGYYGANYFGRELKPGDPDRWFGNSFLALSLRVPISRSLSTAKEVSRLRVEEQLERENLREIKNSRLAELSKERDRVETLRETYGLKLANMNLMKQQVVAREIQFQKGYLLESEFLSEKLREQNAQQEYLQAAYDLLSACINLEKLMKN</sequence>
<dbReference type="GO" id="GO:0015288">
    <property type="term" value="F:porin activity"/>
    <property type="evidence" value="ECO:0007669"/>
    <property type="project" value="TreeGrafter"/>
</dbReference>